<evidence type="ECO:0000259" key="1">
    <source>
        <dbReference type="Pfam" id="PF14587"/>
    </source>
</evidence>
<reference evidence="2 3" key="1">
    <citation type="journal article" date="2009" name="Stand. Genomic Sci.">
        <title>Complete genome sequence of Pedobacter heparinus type strain (HIM 762-3).</title>
        <authorList>
            <person name="Han C."/>
            <person name="Spring S."/>
            <person name="Lapidus A."/>
            <person name="Del Rio T.G."/>
            <person name="Tice H."/>
            <person name="Copeland A."/>
            <person name="Cheng J.F."/>
            <person name="Lucas S."/>
            <person name="Chen F."/>
            <person name="Nolan M."/>
            <person name="Bruce D."/>
            <person name="Goodwin L."/>
            <person name="Pitluck S."/>
            <person name="Ivanova N."/>
            <person name="Mavromatis K."/>
            <person name="Mikhailova N."/>
            <person name="Pati A."/>
            <person name="Chen A."/>
            <person name="Palaniappan K."/>
            <person name="Land M."/>
            <person name="Hauser L."/>
            <person name="Chang Y.J."/>
            <person name="Jeffries C.C."/>
            <person name="Saunders E."/>
            <person name="Chertkov O."/>
            <person name="Brettin T."/>
            <person name="Goker M."/>
            <person name="Rohde M."/>
            <person name="Bristow J."/>
            <person name="Eisen J.A."/>
            <person name="Markowitz V."/>
            <person name="Hugenholtz P."/>
            <person name="Kyrpides N.C."/>
            <person name="Klenk H.P."/>
            <person name="Detter J.C."/>
        </authorList>
    </citation>
    <scope>NUCLEOTIDE SEQUENCE [LARGE SCALE GENOMIC DNA]</scope>
    <source>
        <strain evidence="3">ATCC 13125 / DSM 2366 / CIP 104194 / JCM 7457 / NBRC 12017 / NCIMB 9290 / NRRL B-14731 / HIM 762-3</strain>
    </source>
</reference>
<dbReference type="CAZy" id="GH30">
    <property type="family name" value="Glycoside Hydrolase Family 30"/>
</dbReference>
<feature type="domain" description="Endo-beta-1,6-galactanase-like" evidence="1">
    <location>
        <begin position="40"/>
        <end position="400"/>
    </location>
</feature>
<name>C6XV55_PEDHD</name>
<accession>C6XV55</accession>
<dbReference type="EMBL" id="CP001681">
    <property type="protein sequence ID" value="ACU06063.1"/>
    <property type="molecule type" value="Genomic_DNA"/>
</dbReference>
<dbReference type="InterPro" id="IPR013780">
    <property type="entry name" value="Glyco_hydro_b"/>
</dbReference>
<protein>
    <recommendedName>
        <fullName evidence="1">Endo-beta-1,6-galactanase-like domain-containing protein</fullName>
    </recommendedName>
</protein>
<sequence>MEYMRASLPSFVLIILMSVFNPLVFAQKKIIKNPGPGAPQSIRISLTEEKQTIHSFGASDCWSAKYVGKWSDLQKKNRIADLLFSTDTTSDGKPKGIGLSLWRFNIGSGSYEQGAESNIPDEWRREECFLNENGTYNWEKQNGQQWFLKAAKQRGVAYTLGFSLTPPAFMSGNGKAYNNSNTPNLNIKAGMTNAYAAFMSAVSAHFKFDFLSPVNEPQWFWGRDRISQEGSQATNAEIADLVKVLSVQLPSKSPGTQVVIGEAGQWDFLYGKNTDGRGDQISEFFSPASAHYIADRPNVKRIISGHSYFTTCPDNNLIHVREQVAAKAKQTDPLLEVWQTEFGILGNICNQYNGGPRNTGIDYGLYVAKVIHHDLTIANVTSWQWWLSISPYNYSDALVYINDPSGMINAAGCKNDGEVLESKQLWAMGNYSRFIRPGMKRIGVKTDGIAGPVEGAASLMVSAYKDETAKKIVVVIVNPEQKEKEFQLRAAGTVFKLAGNLLNVYTTDAQNNLKKTTASAEKVKIVPRSVVTLVGTYH</sequence>
<dbReference type="KEGG" id="phe:Phep_3872"/>
<dbReference type="InterPro" id="IPR039743">
    <property type="entry name" value="6GAL/EXGAL"/>
</dbReference>
<dbReference type="SUPFAM" id="SSF51445">
    <property type="entry name" value="(Trans)glycosidases"/>
    <property type="match status" value="1"/>
</dbReference>
<evidence type="ECO:0000313" key="2">
    <source>
        <dbReference type="EMBL" id="ACU06063.1"/>
    </source>
</evidence>
<proteinExistence type="predicted"/>
<dbReference type="STRING" id="485917.Phep_3872"/>
<organism evidence="2 3">
    <name type="scientific">Pedobacter heparinus (strain ATCC 13125 / DSM 2366 / CIP 104194 / JCM 7457 / NBRC 12017 / NCIMB 9290 / NRRL B-14731 / HIM 762-3)</name>
    <dbReference type="NCBI Taxonomy" id="485917"/>
    <lineage>
        <taxon>Bacteria</taxon>
        <taxon>Pseudomonadati</taxon>
        <taxon>Bacteroidota</taxon>
        <taxon>Sphingobacteriia</taxon>
        <taxon>Sphingobacteriales</taxon>
        <taxon>Sphingobacteriaceae</taxon>
        <taxon>Pedobacter</taxon>
    </lineage>
</organism>
<dbReference type="InterPro" id="IPR017853">
    <property type="entry name" value="GH"/>
</dbReference>
<dbReference type="RefSeq" id="WP_015809672.1">
    <property type="nucleotide sequence ID" value="NC_013061.1"/>
</dbReference>
<dbReference type="Pfam" id="PF14587">
    <property type="entry name" value="Glyco_hydr_30_2"/>
    <property type="match status" value="1"/>
</dbReference>
<dbReference type="eggNOG" id="COG5520">
    <property type="taxonomic scope" value="Bacteria"/>
</dbReference>
<dbReference type="InterPro" id="IPR039514">
    <property type="entry name" value="6GAL-like"/>
</dbReference>
<gene>
    <name evidence="2" type="ordered locus">Phep_3872</name>
</gene>
<dbReference type="Gene3D" id="3.20.20.80">
    <property type="entry name" value="Glycosidases"/>
    <property type="match status" value="1"/>
</dbReference>
<dbReference type="HOGENOM" id="CLU_031530_0_0_10"/>
<evidence type="ECO:0000313" key="3">
    <source>
        <dbReference type="Proteomes" id="UP000000852"/>
    </source>
</evidence>
<dbReference type="AlphaFoldDB" id="C6XV55"/>
<dbReference type="GO" id="GO:0004553">
    <property type="term" value="F:hydrolase activity, hydrolyzing O-glycosyl compounds"/>
    <property type="evidence" value="ECO:0007669"/>
    <property type="project" value="InterPro"/>
</dbReference>
<dbReference type="Gene3D" id="2.60.40.1180">
    <property type="entry name" value="Golgi alpha-mannosidase II"/>
    <property type="match status" value="1"/>
</dbReference>
<dbReference type="PANTHER" id="PTHR42767:SF1">
    <property type="entry name" value="ENDO-BETA-1,6-GALACTANASE-LIKE DOMAIN-CONTAINING PROTEIN"/>
    <property type="match status" value="1"/>
</dbReference>
<dbReference type="PANTHER" id="PTHR42767">
    <property type="entry name" value="ENDO-BETA-1,6-GALACTANASE"/>
    <property type="match status" value="1"/>
</dbReference>
<dbReference type="OrthoDB" id="9806701at2"/>
<dbReference type="Proteomes" id="UP000000852">
    <property type="component" value="Chromosome"/>
</dbReference>
<keyword evidence="3" id="KW-1185">Reference proteome</keyword>